<organism evidence="2 3">
    <name type="scientific">Trichomonas vaginalis (strain ATCC PRA-98 / G3)</name>
    <dbReference type="NCBI Taxonomy" id="412133"/>
    <lineage>
        <taxon>Eukaryota</taxon>
        <taxon>Metamonada</taxon>
        <taxon>Parabasalia</taxon>
        <taxon>Trichomonadida</taxon>
        <taxon>Trichomonadidae</taxon>
        <taxon>Trichomonas</taxon>
    </lineage>
</organism>
<dbReference type="InParanoid" id="A2DTK3"/>
<keyword evidence="1" id="KW-0175">Coiled coil</keyword>
<evidence type="ECO:0000256" key="1">
    <source>
        <dbReference type="SAM" id="Coils"/>
    </source>
</evidence>
<reference evidence="2" key="2">
    <citation type="journal article" date="2007" name="Science">
        <title>Draft genome sequence of the sexually transmitted pathogen Trichomonas vaginalis.</title>
        <authorList>
            <person name="Carlton J.M."/>
            <person name="Hirt R.P."/>
            <person name="Silva J.C."/>
            <person name="Delcher A.L."/>
            <person name="Schatz M."/>
            <person name="Zhao Q."/>
            <person name="Wortman J.R."/>
            <person name="Bidwell S.L."/>
            <person name="Alsmark U.C.M."/>
            <person name="Besteiro S."/>
            <person name="Sicheritz-Ponten T."/>
            <person name="Noel C.J."/>
            <person name="Dacks J.B."/>
            <person name="Foster P.G."/>
            <person name="Simillion C."/>
            <person name="Van de Peer Y."/>
            <person name="Miranda-Saavedra D."/>
            <person name="Barton G.J."/>
            <person name="Westrop G.D."/>
            <person name="Mueller S."/>
            <person name="Dessi D."/>
            <person name="Fiori P.L."/>
            <person name="Ren Q."/>
            <person name="Paulsen I."/>
            <person name="Zhang H."/>
            <person name="Bastida-Corcuera F.D."/>
            <person name="Simoes-Barbosa A."/>
            <person name="Brown M.T."/>
            <person name="Hayes R.D."/>
            <person name="Mukherjee M."/>
            <person name="Okumura C.Y."/>
            <person name="Schneider R."/>
            <person name="Smith A.J."/>
            <person name="Vanacova S."/>
            <person name="Villalvazo M."/>
            <person name="Haas B.J."/>
            <person name="Pertea M."/>
            <person name="Feldblyum T.V."/>
            <person name="Utterback T.R."/>
            <person name="Shu C.L."/>
            <person name="Osoegawa K."/>
            <person name="de Jong P.J."/>
            <person name="Hrdy I."/>
            <person name="Horvathova L."/>
            <person name="Zubacova Z."/>
            <person name="Dolezal P."/>
            <person name="Malik S.B."/>
            <person name="Logsdon J.M. Jr."/>
            <person name="Henze K."/>
            <person name="Gupta A."/>
            <person name="Wang C.C."/>
            <person name="Dunne R.L."/>
            <person name="Upcroft J.A."/>
            <person name="Upcroft P."/>
            <person name="White O."/>
            <person name="Salzberg S.L."/>
            <person name="Tang P."/>
            <person name="Chiu C.-H."/>
            <person name="Lee Y.-S."/>
            <person name="Embley T.M."/>
            <person name="Coombs G.H."/>
            <person name="Mottram J.C."/>
            <person name="Tachezy J."/>
            <person name="Fraser-Liggett C.M."/>
            <person name="Johnson P.J."/>
        </authorList>
    </citation>
    <scope>NUCLEOTIDE SEQUENCE [LARGE SCALE GENOMIC DNA]</scope>
    <source>
        <strain evidence="2">G3</strain>
    </source>
</reference>
<sequence length="70" mass="8165">MILVAISAGLYEMSDLSDVIKPDEAKYTQMMKFQAKREAKIKEARELLKKMEEEEAKRKTQEEEGKIKTE</sequence>
<reference evidence="2" key="1">
    <citation type="submission" date="2006-10" db="EMBL/GenBank/DDBJ databases">
        <authorList>
            <person name="Amadeo P."/>
            <person name="Zhao Q."/>
            <person name="Wortman J."/>
            <person name="Fraser-Liggett C."/>
            <person name="Carlton J."/>
        </authorList>
    </citation>
    <scope>NUCLEOTIDE SEQUENCE</scope>
    <source>
        <strain evidence="2">G3</strain>
    </source>
</reference>
<evidence type="ECO:0000313" key="2">
    <source>
        <dbReference type="EMBL" id="EAY16312.1"/>
    </source>
</evidence>
<dbReference type="KEGG" id="tva:75662413"/>
<accession>A2DTK3</accession>
<protein>
    <submittedName>
        <fullName evidence="2">Uncharacterized protein</fullName>
    </submittedName>
</protein>
<keyword evidence="3" id="KW-1185">Reference proteome</keyword>
<proteinExistence type="predicted"/>
<feature type="coiled-coil region" evidence="1">
    <location>
        <begin position="34"/>
        <end position="64"/>
    </location>
</feature>
<dbReference type="SMR" id="A2DTK3"/>
<name>A2DTK3_TRIV3</name>
<dbReference type="AlphaFoldDB" id="A2DTK3"/>
<dbReference type="RefSeq" id="XP_001328535.1">
    <property type="nucleotide sequence ID" value="XM_001328500.1"/>
</dbReference>
<dbReference type="Proteomes" id="UP000001542">
    <property type="component" value="Unassembled WGS sequence"/>
</dbReference>
<dbReference type="VEuPathDB" id="TrichDB:TVAGG3_0594070"/>
<dbReference type="VEuPathDB" id="TrichDB:TVAG_423650"/>
<dbReference type="EMBL" id="DS113244">
    <property type="protein sequence ID" value="EAY16312.1"/>
    <property type="molecule type" value="Genomic_DNA"/>
</dbReference>
<evidence type="ECO:0000313" key="3">
    <source>
        <dbReference type="Proteomes" id="UP000001542"/>
    </source>
</evidence>
<gene>
    <name evidence="2" type="ORF">TVAG_423650</name>
</gene>